<gene>
    <name evidence="1" type="ORF">DNU06_09450</name>
</gene>
<comment type="caution">
    <text evidence="1">The sequence shown here is derived from an EMBL/GenBank/DDBJ whole genome shotgun (WGS) entry which is preliminary data.</text>
</comment>
<evidence type="ECO:0000313" key="2">
    <source>
        <dbReference type="Proteomes" id="UP000249248"/>
    </source>
</evidence>
<organism evidence="1 2">
    <name type="scientific">Putridiphycobacter roseus</name>
    <dbReference type="NCBI Taxonomy" id="2219161"/>
    <lineage>
        <taxon>Bacteria</taxon>
        <taxon>Pseudomonadati</taxon>
        <taxon>Bacteroidota</taxon>
        <taxon>Flavobacteriia</taxon>
        <taxon>Flavobacteriales</taxon>
        <taxon>Crocinitomicaceae</taxon>
        <taxon>Putridiphycobacter</taxon>
    </lineage>
</organism>
<proteinExistence type="predicted"/>
<dbReference type="EMBL" id="QKSB01000005">
    <property type="protein sequence ID" value="PZE16966.1"/>
    <property type="molecule type" value="Genomic_DNA"/>
</dbReference>
<accession>A0A2W1NG02</accession>
<sequence>MKNLNWMAFIIAAFIAYNFVKAAENLRPHYENEVHSHEKEAERSYQAGSGITYPQAKILINDYVKNGDSLQFKYNGNSITGYTFTRATLISLLTYSDNNEIFMMWSLQPYQQGGVKYLNLILAPLNNDSIQEDHLAISNTIPYTGPYTTQINQAPVYDVSMPQSLVLAYLSEFVTNGSNSDLYSLQNKKIKAYTLSSDDINALELNSGNANDIFAFIPIIRPDSTTTSGPFENKDYLSVSVGQISNGNQMTGDFRDYCIPCPAECKNYGSLFLEEQGEEEEEK</sequence>
<protein>
    <submittedName>
        <fullName evidence="1">Uncharacterized protein</fullName>
    </submittedName>
</protein>
<dbReference type="Proteomes" id="UP000249248">
    <property type="component" value="Unassembled WGS sequence"/>
</dbReference>
<dbReference type="AlphaFoldDB" id="A0A2W1NG02"/>
<name>A0A2W1NG02_9FLAO</name>
<reference evidence="1 2" key="1">
    <citation type="submission" date="2018-06" db="EMBL/GenBank/DDBJ databases">
        <title>The draft genome sequence of Crocinitomix sp. SM1701.</title>
        <authorList>
            <person name="Zhang X."/>
        </authorList>
    </citation>
    <scope>NUCLEOTIDE SEQUENCE [LARGE SCALE GENOMIC DNA]</scope>
    <source>
        <strain evidence="1 2">SM1701</strain>
    </source>
</reference>
<evidence type="ECO:0000313" key="1">
    <source>
        <dbReference type="EMBL" id="PZE16966.1"/>
    </source>
</evidence>
<keyword evidence="2" id="KW-1185">Reference proteome</keyword>